<feature type="domain" description="HTH rpiR-type" evidence="1">
    <location>
        <begin position="3"/>
        <end position="79"/>
    </location>
</feature>
<keyword evidence="3" id="KW-1185">Reference proteome</keyword>
<evidence type="ECO:0000313" key="2">
    <source>
        <dbReference type="EMBL" id="TDQ67233.1"/>
    </source>
</evidence>
<dbReference type="RefSeq" id="WP_133571861.1">
    <property type="nucleotide sequence ID" value="NZ_SNYR01000001.1"/>
</dbReference>
<sequence>MSAKLLELLQSPEARQTKSDHLIANYIERNLAEMPFETAKSIAEGVGVSQMTVGRYLRRLGYEGLEDLKREMRKGAARTAWQVSGQWDRLQDDARDGRLLAGLIQQQIDDLGAIYNITLSAEWKQAVHELATAEEVYVAAWQNVRGVAQYFANQISYARPGVAFADGLNGTYSEILDGRCKNRCLVLMDVRRFASKARLLAEEAARSGVKVILVTDDSCIWAREIEATALIMPGAKGPLWDGAATSVALLDLLVANLVVEMGNSINARVDRLTELQDLFGDFEKE</sequence>
<dbReference type="Proteomes" id="UP000295391">
    <property type="component" value="Unassembled WGS sequence"/>
</dbReference>
<dbReference type="PROSITE" id="PS51071">
    <property type="entry name" value="HTH_RPIR"/>
    <property type="match status" value="1"/>
</dbReference>
<dbReference type="EMBL" id="SNYR01000001">
    <property type="protein sequence ID" value="TDQ67233.1"/>
    <property type="molecule type" value="Genomic_DNA"/>
</dbReference>
<gene>
    <name evidence="2" type="ORF">ATL17_1240</name>
</gene>
<reference evidence="2 3" key="1">
    <citation type="submission" date="2019-03" db="EMBL/GenBank/DDBJ databases">
        <title>Genomic Encyclopedia of Type Strains, Phase III (KMG-III): the genomes of soil and plant-associated and newly described type strains.</title>
        <authorList>
            <person name="Whitman W."/>
        </authorList>
    </citation>
    <scope>NUCLEOTIDE SEQUENCE [LARGE SCALE GENOMIC DNA]</scope>
    <source>
        <strain evidence="2 3">CGMCC 1.7002</strain>
    </source>
</reference>
<dbReference type="Gene3D" id="3.40.50.10490">
    <property type="entry name" value="Glucose-6-phosphate isomerase like protein, domain 1"/>
    <property type="match status" value="1"/>
</dbReference>
<dbReference type="InterPro" id="IPR009057">
    <property type="entry name" value="Homeodomain-like_sf"/>
</dbReference>
<dbReference type="GO" id="GO:0003700">
    <property type="term" value="F:DNA-binding transcription factor activity"/>
    <property type="evidence" value="ECO:0007669"/>
    <property type="project" value="InterPro"/>
</dbReference>
<evidence type="ECO:0000259" key="1">
    <source>
        <dbReference type="PROSITE" id="PS51071"/>
    </source>
</evidence>
<dbReference type="GO" id="GO:0097367">
    <property type="term" value="F:carbohydrate derivative binding"/>
    <property type="evidence" value="ECO:0007669"/>
    <property type="project" value="InterPro"/>
</dbReference>
<dbReference type="PANTHER" id="PTHR30514:SF18">
    <property type="entry name" value="RPIR-FAMILY TRANSCRIPTIONAL REGULATOR"/>
    <property type="match status" value="1"/>
</dbReference>
<dbReference type="OrthoDB" id="8582409at2"/>
<dbReference type="Pfam" id="PF01418">
    <property type="entry name" value="HTH_6"/>
    <property type="match status" value="1"/>
</dbReference>
<dbReference type="GO" id="GO:0003677">
    <property type="term" value="F:DNA binding"/>
    <property type="evidence" value="ECO:0007669"/>
    <property type="project" value="InterPro"/>
</dbReference>
<dbReference type="PANTHER" id="PTHR30514">
    <property type="entry name" value="GLUCOKINASE"/>
    <property type="match status" value="1"/>
</dbReference>
<dbReference type="Gene3D" id="1.10.10.10">
    <property type="entry name" value="Winged helix-like DNA-binding domain superfamily/Winged helix DNA-binding domain"/>
    <property type="match status" value="1"/>
</dbReference>
<proteinExistence type="predicted"/>
<dbReference type="InterPro" id="IPR000281">
    <property type="entry name" value="HTH_RpiR"/>
</dbReference>
<dbReference type="AlphaFoldDB" id="A0A4R6VT29"/>
<comment type="caution">
    <text evidence="2">The sequence shown here is derived from an EMBL/GenBank/DDBJ whole genome shotgun (WGS) entry which is preliminary data.</text>
</comment>
<name>A0A4R6VT29_9HYPH</name>
<dbReference type="InterPro" id="IPR047640">
    <property type="entry name" value="RpiR-like"/>
</dbReference>
<dbReference type="SUPFAM" id="SSF46689">
    <property type="entry name" value="Homeodomain-like"/>
    <property type="match status" value="1"/>
</dbReference>
<evidence type="ECO:0000313" key="3">
    <source>
        <dbReference type="Proteomes" id="UP000295391"/>
    </source>
</evidence>
<protein>
    <submittedName>
        <fullName evidence="2">RpiR family transcriptional regulator</fullName>
    </submittedName>
</protein>
<dbReference type="InterPro" id="IPR036388">
    <property type="entry name" value="WH-like_DNA-bd_sf"/>
</dbReference>
<accession>A0A4R6VT29</accession>
<organism evidence="2 3">
    <name type="scientific">Maritalea mobilis</name>
    <dbReference type="NCBI Taxonomy" id="483324"/>
    <lineage>
        <taxon>Bacteria</taxon>
        <taxon>Pseudomonadati</taxon>
        <taxon>Pseudomonadota</taxon>
        <taxon>Alphaproteobacteria</taxon>
        <taxon>Hyphomicrobiales</taxon>
        <taxon>Devosiaceae</taxon>
        <taxon>Maritalea</taxon>
    </lineage>
</organism>